<dbReference type="GO" id="GO:0008237">
    <property type="term" value="F:metallopeptidase activity"/>
    <property type="evidence" value="ECO:0007669"/>
    <property type="project" value="UniProtKB-KW"/>
</dbReference>
<reference evidence="2 3" key="1">
    <citation type="journal article" date="2020" name="ISME J.">
        <title>Comparative genomics reveals insights into cyanobacterial evolution and habitat adaptation.</title>
        <authorList>
            <person name="Chen M.Y."/>
            <person name="Teng W.K."/>
            <person name="Zhao L."/>
            <person name="Hu C.X."/>
            <person name="Zhou Y.K."/>
            <person name="Han B.P."/>
            <person name="Song L.R."/>
            <person name="Shu W.S."/>
        </authorList>
    </citation>
    <scope>NUCLEOTIDE SEQUENCE [LARGE SCALE GENOMIC DNA]</scope>
    <source>
        <strain evidence="2 3">FACHB-1040</strain>
    </source>
</reference>
<dbReference type="PANTHER" id="PTHR36844">
    <property type="entry name" value="PROTEASE PRSW"/>
    <property type="match status" value="1"/>
</dbReference>
<keyword evidence="1" id="KW-0812">Transmembrane</keyword>
<feature type="transmembrane region" description="Helical" evidence="1">
    <location>
        <begin position="145"/>
        <end position="165"/>
    </location>
</feature>
<feature type="transmembrane region" description="Helical" evidence="1">
    <location>
        <begin position="113"/>
        <end position="133"/>
    </location>
</feature>
<dbReference type="Pfam" id="PF13367">
    <property type="entry name" value="PrsW-protease"/>
    <property type="match status" value="1"/>
</dbReference>
<feature type="transmembrane region" description="Helical" evidence="1">
    <location>
        <begin position="252"/>
        <end position="271"/>
    </location>
</feature>
<evidence type="ECO:0000256" key="1">
    <source>
        <dbReference type="SAM" id="Phobius"/>
    </source>
</evidence>
<dbReference type="EMBL" id="JACJQT010000013">
    <property type="protein sequence ID" value="MBD2278071.1"/>
    <property type="molecule type" value="Genomic_DNA"/>
</dbReference>
<comment type="caution">
    <text evidence="2">The sequence shown here is derived from an EMBL/GenBank/DDBJ whole genome shotgun (WGS) entry which is preliminary data.</text>
</comment>
<proteinExistence type="predicted"/>
<protein>
    <submittedName>
        <fullName evidence="2">PrsW family intramembrane metalloprotease</fullName>
    </submittedName>
</protein>
<keyword evidence="3" id="KW-1185">Reference proteome</keyword>
<keyword evidence="2" id="KW-0378">Hydrolase</keyword>
<keyword evidence="2" id="KW-0482">Metalloprotease</keyword>
<keyword evidence="1" id="KW-1133">Transmembrane helix</keyword>
<dbReference type="PANTHER" id="PTHR36844:SF1">
    <property type="entry name" value="PROTEASE PRSW"/>
    <property type="match status" value="1"/>
</dbReference>
<accession>A0ABR8BTX5</accession>
<keyword evidence="1" id="KW-0472">Membrane</keyword>
<dbReference type="RefSeq" id="WP_190382628.1">
    <property type="nucleotide sequence ID" value="NZ_JACJQT010000013.1"/>
</dbReference>
<keyword evidence="2" id="KW-0645">Protease</keyword>
<name>A0ABR8BTX5_APHFL</name>
<evidence type="ECO:0000313" key="3">
    <source>
        <dbReference type="Proteomes" id="UP000606721"/>
    </source>
</evidence>
<feature type="transmembrane region" description="Helical" evidence="1">
    <location>
        <begin position="177"/>
        <end position="201"/>
    </location>
</feature>
<feature type="transmembrane region" description="Helical" evidence="1">
    <location>
        <begin position="291"/>
        <end position="310"/>
    </location>
</feature>
<feature type="transmembrane region" description="Helical" evidence="1">
    <location>
        <begin position="207"/>
        <end position="223"/>
    </location>
</feature>
<gene>
    <name evidence="2" type="ORF">H6F99_07045</name>
</gene>
<feature type="transmembrane region" description="Helical" evidence="1">
    <location>
        <begin position="6"/>
        <end position="22"/>
    </location>
</feature>
<dbReference type="Proteomes" id="UP000606721">
    <property type="component" value="Unassembled WGS sequence"/>
</dbReference>
<organism evidence="2 3">
    <name type="scientific">Aphanizomenon flos-aquae FACHB-1040</name>
    <dbReference type="NCBI Taxonomy" id="2692887"/>
    <lineage>
        <taxon>Bacteria</taxon>
        <taxon>Bacillati</taxon>
        <taxon>Cyanobacteriota</taxon>
        <taxon>Cyanophyceae</taxon>
        <taxon>Nostocales</taxon>
        <taxon>Aphanizomenonaceae</taxon>
        <taxon>Aphanizomenon</taxon>
    </lineage>
</organism>
<evidence type="ECO:0000313" key="2">
    <source>
        <dbReference type="EMBL" id="MBD2278071.1"/>
    </source>
</evidence>
<feature type="transmembrane region" description="Helical" evidence="1">
    <location>
        <begin position="34"/>
        <end position="55"/>
    </location>
</feature>
<sequence length="325" mass="37937">MANLYLVLWAVIPPLLFLWFYYRRTPAAPPWLNLWVLFIIGAISGFAALGLEWAMENVANRVLDWQQIQRHFSGVVFRQILAIAPIEEGCKLVAVILPISYLQRQYHLRATTVFLFTIAVALGFTAEETWIYLYHGTSSILDRSIGTPVHAMFSAPWGYALAIYISASKRFNRHRHLIFIAWLNSVFFHALVNILSISVRFSRPTNLLIYCLFPVLLWMFWRLEQLLRKLQKKHPLELISGRTSSVRTWQRCLVLSILSLGGNSLFGLLILSRKISPLRWELWFDPKISWFIVQELLFNFGLGLLAWLIYRYLRSLAGRRHLFNR</sequence>
<dbReference type="InterPro" id="IPR026898">
    <property type="entry name" value="PrsW"/>
</dbReference>